<keyword evidence="8" id="KW-1185">Reference proteome</keyword>
<evidence type="ECO:0000313" key="8">
    <source>
        <dbReference type="Proteomes" id="UP000199648"/>
    </source>
</evidence>
<keyword evidence="6" id="KW-0012">Acyltransferase</keyword>
<comment type="subcellular location">
    <subcellularLocation>
        <location evidence="1">Cell inner membrane</location>
    </subcellularLocation>
</comment>
<dbReference type="EMBL" id="FMWD01000002">
    <property type="protein sequence ID" value="SCZ51971.1"/>
    <property type="molecule type" value="Genomic_DNA"/>
</dbReference>
<dbReference type="GO" id="GO:0009247">
    <property type="term" value="P:glycolipid biosynthetic process"/>
    <property type="evidence" value="ECO:0007669"/>
    <property type="project" value="UniProtKB-ARBA"/>
</dbReference>
<evidence type="ECO:0000256" key="6">
    <source>
        <dbReference type="ARBA" id="ARBA00023315"/>
    </source>
</evidence>
<dbReference type="GO" id="GO:0016746">
    <property type="term" value="F:acyltransferase activity"/>
    <property type="evidence" value="ECO:0007669"/>
    <property type="project" value="UniProtKB-KW"/>
</dbReference>
<dbReference type="PANTHER" id="PTHR30606">
    <property type="entry name" value="LIPID A BIOSYNTHESIS LAUROYL ACYLTRANSFERASE"/>
    <property type="match status" value="1"/>
</dbReference>
<dbReference type="GO" id="GO:0005886">
    <property type="term" value="C:plasma membrane"/>
    <property type="evidence" value="ECO:0007669"/>
    <property type="project" value="UniProtKB-SubCell"/>
</dbReference>
<proteinExistence type="predicted"/>
<evidence type="ECO:0000256" key="3">
    <source>
        <dbReference type="ARBA" id="ARBA00022519"/>
    </source>
</evidence>
<name>A0A1G5PRW5_9GAMM</name>
<keyword evidence="3" id="KW-0997">Cell inner membrane</keyword>
<evidence type="ECO:0000256" key="5">
    <source>
        <dbReference type="ARBA" id="ARBA00023136"/>
    </source>
</evidence>
<evidence type="ECO:0000256" key="2">
    <source>
        <dbReference type="ARBA" id="ARBA00022475"/>
    </source>
</evidence>
<protein>
    <submittedName>
        <fullName evidence="7">Lauroyl-KDO2-lipid IV(A) myristoyltransferase</fullName>
    </submittedName>
</protein>
<reference evidence="7 8" key="1">
    <citation type="submission" date="2016-10" db="EMBL/GenBank/DDBJ databases">
        <authorList>
            <person name="de Groot N.N."/>
        </authorList>
    </citation>
    <scope>NUCLEOTIDE SEQUENCE [LARGE SCALE GENOMIC DNA]</scope>
    <source>
        <strain evidence="7 8">HLD2</strain>
    </source>
</reference>
<accession>A0A1G5PRW5</accession>
<dbReference type="Proteomes" id="UP000199648">
    <property type="component" value="Unassembled WGS sequence"/>
</dbReference>
<evidence type="ECO:0000256" key="4">
    <source>
        <dbReference type="ARBA" id="ARBA00022679"/>
    </source>
</evidence>
<dbReference type="PIRSF" id="PIRSF026649">
    <property type="entry name" value="MsbB"/>
    <property type="match status" value="1"/>
</dbReference>
<keyword evidence="5" id="KW-0472">Membrane</keyword>
<evidence type="ECO:0000256" key="1">
    <source>
        <dbReference type="ARBA" id="ARBA00004533"/>
    </source>
</evidence>
<keyword evidence="4 7" id="KW-0808">Transferase</keyword>
<dbReference type="Pfam" id="PF03279">
    <property type="entry name" value="Lip_A_acyltrans"/>
    <property type="match status" value="1"/>
</dbReference>
<organism evidence="7 8">
    <name type="scientific">Thiohalomonas denitrificans</name>
    <dbReference type="NCBI Taxonomy" id="415747"/>
    <lineage>
        <taxon>Bacteria</taxon>
        <taxon>Pseudomonadati</taxon>
        <taxon>Pseudomonadota</taxon>
        <taxon>Gammaproteobacteria</taxon>
        <taxon>Thiohalomonadales</taxon>
        <taxon>Thiohalomonadaceae</taxon>
        <taxon>Thiohalomonas</taxon>
    </lineage>
</organism>
<dbReference type="PANTHER" id="PTHR30606:SF4">
    <property type="entry name" value="LIPID A BIOSYNTHESIS MYRISTOYLTRANSFERASE"/>
    <property type="match status" value="1"/>
</dbReference>
<sequence>MHRFNDKRRGISSINLQLCFPEKSDSERDSMVRECFCMLGQSVLDYGVFWWRSSAYLERLIRLEGLEHVQRELDAGRGVVLLVTHSLFLDAGGLAISRKIPVVGMFNRAKNPLVDWFIARGRIRFAGGGLISREEGLRPGIRALRAGISFYYLADEDLGAEHSRFVPFFGIPRATITALPRLAKVSKAAVVPLTSYWDREKKCYVAKCLPALENYPSGEEEADLKRMSAANEALIKLAPEQYMWQFRLFKTRPQGEVSPYQGLRRGQYTRKDS</sequence>
<dbReference type="AlphaFoldDB" id="A0A1G5PRW5"/>
<dbReference type="CDD" id="cd07984">
    <property type="entry name" value="LPLAT_LABLAT-like"/>
    <property type="match status" value="1"/>
</dbReference>
<dbReference type="STRING" id="415747.SAMN03097708_00636"/>
<gene>
    <name evidence="7" type="ORF">SAMN03097708_00636</name>
</gene>
<keyword evidence="2" id="KW-1003">Cell membrane</keyword>
<dbReference type="InterPro" id="IPR004960">
    <property type="entry name" value="LipA_acyltrans"/>
</dbReference>
<evidence type="ECO:0000313" key="7">
    <source>
        <dbReference type="EMBL" id="SCZ51971.1"/>
    </source>
</evidence>